<dbReference type="AlphaFoldDB" id="A0A0R1S3C6"/>
<comment type="cofactor">
    <cofactor evidence="8">
        <name>a divalent metal cation</name>
        <dbReference type="ChEBI" id="CHEBI:60240"/>
    </cofactor>
</comment>
<sequence length="270" mass="29598">MRIAIYSNLGEASNIVATSLKKKIEASKALKIDGLNPEIVISVGGDGTLLSAFHHYQDISGKIRLVGIHTGHLGFYTDWRDYEVSELVESLEHDNGQSVTYPLLDIKVNYAGGGPADIGLALNESTLKQINGSMVADVYIKNQLFESFRGDGLCVSTPSGSTAYNKSVGGAIINPSLNAIQVSEISSINNRVFRTLGSPLIIAPDEWVKIIPKNNNRTVLTCDHQVISTATIASVEYRISQRRIAFAQYRHTQFWRRVSNSFIGEVNLDD</sequence>
<dbReference type="PATRIC" id="fig|1423739.3.peg.1610"/>
<dbReference type="Gene3D" id="2.60.200.30">
    <property type="entry name" value="Probable inorganic polyphosphate/atp-NAD kinase, domain 2"/>
    <property type="match status" value="1"/>
</dbReference>
<evidence type="ECO:0000256" key="1">
    <source>
        <dbReference type="ARBA" id="ARBA00022679"/>
    </source>
</evidence>
<comment type="caution">
    <text evidence="8">Lacks conserved residue(s) required for the propagation of feature annotation.</text>
</comment>
<dbReference type="Gene3D" id="3.40.50.10330">
    <property type="entry name" value="Probable inorganic polyphosphate/atp-NAD kinase, domain 1"/>
    <property type="match status" value="1"/>
</dbReference>
<comment type="similarity">
    <text evidence="8">Belongs to the NAD kinase family.</text>
</comment>
<evidence type="ECO:0000256" key="4">
    <source>
        <dbReference type="ARBA" id="ARBA00022840"/>
    </source>
</evidence>
<evidence type="ECO:0000256" key="2">
    <source>
        <dbReference type="ARBA" id="ARBA00022741"/>
    </source>
</evidence>
<keyword evidence="4 8" id="KW-0067">ATP-binding</keyword>
<feature type="binding site" evidence="8">
    <location>
        <position position="149"/>
    </location>
    <ligand>
        <name>NAD(+)</name>
        <dbReference type="ChEBI" id="CHEBI:57540"/>
    </ligand>
</feature>
<keyword evidence="8" id="KW-0963">Cytoplasm</keyword>
<dbReference type="GO" id="GO:0006741">
    <property type="term" value="P:NADP+ biosynthetic process"/>
    <property type="evidence" value="ECO:0007669"/>
    <property type="project" value="UniProtKB-UniRule"/>
</dbReference>
<keyword evidence="3 8" id="KW-0418">Kinase</keyword>
<reference evidence="9 10" key="1">
    <citation type="journal article" date="2015" name="Genome Announc.">
        <title>Expanding the biotechnology potential of lactobacilli through comparative genomics of 213 strains and associated genera.</title>
        <authorList>
            <person name="Sun Z."/>
            <person name="Harris H.M."/>
            <person name="McCann A."/>
            <person name="Guo C."/>
            <person name="Argimon S."/>
            <person name="Zhang W."/>
            <person name="Yang X."/>
            <person name="Jeffery I.B."/>
            <person name="Cooney J.C."/>
            <person name="Kagawa T.F."/>
            <person name="Liu W."/>
            <person name="Song Y."/>
            <person name="Salvetti E."/>
            <person name="Wrobel A."/>
            <person name="Rasinkangas P."/>
            <person name="Parkhill J."/>
            <person name="Rea M.C."/>
            <person name="O'Sullivan O."/>
            <person name="Ritari J."/>
            <person name="Douillard F.P."/>
            <person name="Paul Ross R."/>
            <person name="Yang R."/>
            <person name="Briner A.E."/>
            <person name="Felis G.E."/>
            <person name="de Vos W.M."/>
            <person name="Barrangou R."/>
            <person name="Klaenhammer T.R."/>
            <person name="Caufield P.W."/>
            <person name="Cui Y."/>
            <person name="Zhang H."/>
            <person name="O'Toole P.W."/>
        </authorList>
    </citation>
    <scope>NUCLEOTIDE SEQUENCE [LARGE SCALE GENOMIC DNA]</scope>
    <source>
        <strain evidence="9 10">DSM 14421</strain>
    </source>
</reference>
<dbReference type="GO" id="GO:0005737">
    <property type="term" value="C:cytoplasm"/>
    <property type="evidence" value="ECO:0007669"/>
    <property type="project" value="UniProtKB-SubCell"/>
</dbReference>
<feature type="binding site" evidence="8">
    <location>
        <position position="225"/>
    </location>
    <ligand>
        <name>NAD(+)</name>
        <dbReference type="ChEBI" id="CHEBI:57540"/>
    </ligand>
</feature>
<name>A0A0R1S3C6_9LACO</name>
<feature type="binding site" evidence="8">
    <location>
        <begin position="123"/>
        <end position="124"/>
    </location>
    <ligand>
        <name>NAD(+)</name>
        <dbReference type="ChEBI" id="CHEBI:57540"/>
    </ligand>
</feature>
<dbReference type="GO" id="GO:0019674">
    <property type="term" value="P:NAD+ metabolic process"/>
    <property type="evidence" value="ECO:0007669"/>
    <property type="project" value="InterPro"/>
</dbReference>
<dbReference type="GO" id="GO:0003951">
    <property type="term" value="F:NAD+ kinase activity"/>
    <property type="evidence" value="ECO:0007669"/>
    <property type="project" value="UniProtKB-UniRule"/>
</dbReference>
<dbReference type="HAMAP" id="MF_00361">
    <property type="entry name" value="NAD_kinase"/>
    <property type="match status" value="1"/>
</dbReference>
<dbReference type="STRING" id="1423739.FC85_GL001537"/>
<gene>
    <name evidence="8" type="primary">nadK</name>
    <name evidence="9" type="ORF">FC85_GL001537</name>
</gene>
<feature type="binding site" evidence="8">
    <location>
        <position position="151"/>
    </location>
    <ligand>
        <name>NAD(+)</name>
        <dbReference type="ChEBI" id="CHEBI:57540"/>
    </ligand>
</feature>
<proteinExistence type="inferred from homology"/>
<comment type="subcellular location">
    <subcellularLocation>
        <location evidence="8">Cytoplasm</location>
    </subcellularLocation>
</comment>
<feature type="binding site" evidence="8">
    <location>
        <begin position="46"/>
        <end position="47"/>
    </location>
    <ligand>
        <name>NAD(+)</name>
        <dbReference type="ChEBI" id="CHEBI:57540"/>
    </ligand>
</feature>
<dbReference type="Pfam" id="PF01513">
    <property type="entry name" value="NAD_kinase"/>
    <property type="match status" value="1"/>
</dbReference>
<dbReference type="RefSeq" id="WP_057865904.1">
    <property type="nucleotide sequence ID" value="NZ_AZEY01000101.1"/>
</dbReference>
<dbReference type="EC" id="2.7.1.23" evidence="8"/>
<evidence type="ECO:0000313" key="10">
    <source>
        <dbReference type="Proteomes" id="UP000052013"/>
    </source>
</evidence>
<evidence type="ECO:0000313" key="9">
    <source>
        <dbReference type="EMBL" id="KRL63734.1"/>
    </source>
</evidence>
<dbReference type="Proteomes" id="UP000052013">
    <property type="component" value="Unassembled WGS sequence"/>
</dbReference>
<evidence type="ECO:0000256" key="8">
    <source>
        <dbReference type="HAMAP-Rule" id="MF_00361"/>
    </source>
</evidence>
<comment type="function">
    <text evidence="8">Involved in the regulation of the intracellular balance of NAD and NADP, and is a key enzyme in the biosynthesis of NADP. Catalyzes specifically the phosphorylation on 2'-hydroxyl of the adenosine moiety of NAD to yield NADP.</text>
</comment>
<dbReference type="EMBL" id="AZEY01000101">
    <property type="protein sequence ID" value="KRL63734.1"/>
    <property type="molecule type" value="Genomic_DNA"/>
</dbReference>
<dbReference type="PANTHER" id="PTHR20275:SF0">
    <property type="entry name" value="NAD KINASE"/>
    <property type="match status" value="1"/>
</dbReference>
<keyword evidence="1 8" id="KW-0808">Transferase</keyword>
<keyword evidence="6 8" id="KW-0520">NAD</keyword>
<keyword evidence="5 8" id="KW-0521">NADP</keyword>
<dbReference type="SUPFAM" id="SSF111331">
    <property type="entry name" value="NAD kinase/diacylglycerol kinase-like"/>
    <property type="match status" value="1"/>
</dbReference>
<dbReference type="InterPro" id="IPR016064">
    <property type="entry name" value="NAD/diacylglycerol_kinase_sf"/>
</dbReference>
<dbReference type="GO" id="GO:0005524">
    <property type="term" value="F:ATP binding"/>
    <property type="evidence" value="ECO:0007669"/>
    <property type="project" value="UniProtKB-KW"/>
</dbReference>
<dbReference type="Pfam" id="PF20143">
    <property type="entry name" value="NAD_kinase_C"/>
    <property type="match status" value="1"/>
</dbReference>
<comment type="caution">
    <text evidence="9">The sequence shown here is derived from an EMBL/GenBank/DDBJ whole genome shotgun (WGS) entry which is preliminary data.</text>
</comment>
<evidence type="ECO:0000256" key="7">
    <source>
        <dbReference type="ARBA" id="ARBA00047925"/>
    </source>
</evidence>
<feature type="binding site" evidence="8">
    <location>
        <begin position="162"/>
        <end position="167"/>
    </location>
    <ligand>
        <name>NAD(+)</name>
        <dbReference type="ChEBI" id="CHEBI:57540"/>
    </ligand>
</feature>
<protein>
    <recommendedName>
        <fullName evidence="8">NAD kinase</fullName>
        <ecNumber evidence="8">2.7.1.23</ecNumber>
    </recommendedName>
    <alternativeName>
        <fullName evidence="8">ATP-dependent NAD kinase</fullName>
    </alternativeName>
</protein>
<dbReference type="InterPro" id="IPR002504">
    <property type="entry name" value="NADK"/>
</dbReference>
<comment type="catalytic activity">
    <reaction evidence="7 8">
        <text>NAD(+) + ATP = ADP + NADP(+) + H(+)</text>
        <dbReference type="Rhea" id="RHEA:18629"/>
        <dbReference type="ChEBI" id="CHEBI:15378"/>
        <dbReference type="ChEBI" id="CHEBI:30616"/>
        <dbReference type="ChEBI" id="CHEBI:57540"/>
        <dbReference type="ChEBI" id="CHEBI:58349"/>
        <dbReference type="ChEBI" id="CHEBI:456216"/>
        <dbReference type="EC" id="2.7.1.23"/>
    </reaction>
</comment>
<feature type="active site" description="Proton acceptor" evidence="8">
    <location>
        <position position="46"/>
    </location>
</feature>
<accession>A0A0R1S3C6</accession>
<organism evidence="9 10">
    <name type="scientific">Lentilactobacillus diolivorans DSM 14421</name>
    <dbReference type="NCBI Taxonomy" id="1423739"/>
    <lineage>
        <taxon>Bacteria</taxon>
        <taxon>Bacillati</taxon>
        <taxon>Bacillota</taxon>
        <taxon>Bacilli</taxon>
        <taxon>Lactobacillales</taxon>
        <taxon>Lactobacillaceae</taxon>
        <taxon>Lentilactobacillus</taxon>
    </lineage>
</organism>
<dbReference type="PANTHER" id="PTHR20275">
    <property type="entry name" value="NAD KINASE"/>
    <property type="match status" value="1"/>
</dbReference>
<dbReference type="InterPro" id="IPR017437">
    <property type="entry name" value="ATP-NAD_kinase_PpnK-typ_C"/>
</dbReference>
<dbReference type="GO" id="GO:0051287">
    <property type="term" value="F:NAD binding"/>
    <property type="evidence" value="ECO:0007669"/>
    <property type="project" value="UniProtKB-ARBA"/>
</dbReference>
<evidence type="ECO:0000256" key="5">
    <source>
        <dbReference type="ARBA" id="ARBA00022857"/>
    </source>
</evidence>
<dbReference type="NCBIfam" id="NF003424">
    <property type="entry name" value="PRK04885.1"/>
    <property type="match status" value="1"/>
</dbReference>
<keyword evidence="2 8" id="KW-0547">Nucleotide-binding</keyword>
<dbReference type="InterPro" id="IPR017438">
    <property type="entry name" value="ATP-NAD_kinase_N"/>
</dbReference>
<evidence type="ECO:0000256" key="6">
    <source>
        <dbReference type="ARBA" id="ARBA00023027"/>
    </source>
</evidence>
<evidence type="ECO:0000256" key="3">
    <source>
        <dbReference type="ARBA" id="ARBA00022777"/>
    </source>
</evidence>
<dbReference type="GO" id="GO:0046872">
    <property type="term" value="F:metal ion binding"/>
    <property type="evidence" value="ECO:0007669"/>
    <property type="project" value="UniProtKB-UniRule"/>
</dbReference>